<keyword evidence="2" id="KW-1185">Reference proteome</keyword>
<proteinExistence type="predicted"/>
<reference evidence="1" key="1">
    <citation type="journal article" date="2021" name="Nat. Commun.">
        <title>Genetic determinants of endophytism in the Arabidopsis root mycobiome.</title>
        <authorList>
            <person name="Mesny F."/>
            <person name="Miyauchi S."/>
            <person name="Thiergart T."/>
            <person name="Pickel B."/>
            <person name="Atanasova L."/>
            <person name="Karlsson M."/>
            <person name="Huettel B."/>
            <person name="Barry K.W."/>
            <person name="Haridas S."/>
            <person name="Chen C."/>
            <person name="Bauer D."/>
            <person name="Andreopoulos W."/>
            <person name="Pangilinan J."/>
            <person name="LaButti K."/>
            <person name="Riley R."/>
            <person name="Lipzen A."/>
            <person name="Clum A."/>
            <person name="Drula E."/>
            <person name="Henrissat B."/>
            <person name="Kohler A."/>
            <person name="Grigoriev I.V."/>
            <person name="Martin F.M."/>
            <person name="Hacquard S."/>
        </authorList>
    </citation>
    <scope>NUCLEOTIDE SEQUENCE</scope>
    <source>
        <strain evidence="1">MPI-CAGE-AT-0021</strain>
    </source>
</reference>
<name>A0A9P9IUP5_9HYPO</name>
<evidence type="ECO:0000313" key="2">
    <source>
        <dbReference type="Proteomes" id="UP000717696"/>
    </source>
</evidence>
<dbReference type="AlphaFoldDB" id="A0A9P9IUP5"/>
<dbReference type="Proteomes" id="UP000717696">
    <property type="component" value="Unassembled WGS sequence"/>
</dbReference>
<evidence type="ECO:0000313" key="1">
    <source>
        <dbReference type="EMBL" id="KAH7133036.1"/>
    </source>
</evidence>
<organism evidence="1 2">
    <name type="scientific">Dactylonectria estremocensis</name>
    <dbReference type="NCBI Taxonomy" id="1079267"/>
    <lineage>
        <taxon>Eukaryota</taxon>
        <taxon>Fungi</taxon>
        <taxon>Dikarya</taxon>
        <taxon>Ascomycota</taxon>
        <taxon>Pezizomycotina</taxon>
        <taxon>Sordariomycetes</taxon>
        <taxon>Hypocreomycetidae</taxon>
        <taxon>Hypocreales</taxon>
        <taxon>Nectriaceae</taxon>
        <taxon>Dactylonectria</taxon>
    </lineage>
</organism>
<protein>
    <submittedName>
        <fullName evidence="1">Uncharacterized protein</fullName>
    </submittedName>
</protein>
<gene>
    <name evidence="1" type="ORF">B0J13DRAFT_528969</name>
</gene>
<comment type="caution">
    <text evidence="1">The sequence shown here is derived from an EMBL/GenBank/DDBJ whole genome shotgun (WGS) entry which is preliminary data.</text>
</comment>
<dbReference type="EMBL" id="JAGMUU010000018">
    <property type="protein sequence ID" value="KAH7133036.1"/>
    <property type="molecule type" value="Genomic_DNA"/>
</dbReference>
<sequence>MFRRFPCQFSVCGPIDTESDVSASDPGPVSRDMGIFSARPIPRDFVQHLAYVVGQAGILVRRNGWVNLPCKASHDSRMFSPGGPSLAAYEKCGPLLTASVTDPHLLNDEQATQESFVLPFQGTKTASGAHRLIHVPAENREYDSVTAFQAEAAEEVLSRGEKDMSPHSLVSSQEDASNATRHYAFDVLEKIYKTVYPGDTYNQPAEMKPKYHFILG</sequence>
<accession>A0A9P9IUP5</accession>